<dbReference type="VEuPathDB" id="FungiDB:I7I51_03641"/>
<accession>A0A8A1M4M5</accession>
<evidence type="ECO:0000313" key="2">
    <source>
        <dbReference type="Proteomes" id="UP000663671"/>
    </source>
</evidence>
<evidence type="ECO:0000313" key="1">
    <source>
        <dbReference type="EMBL" id="QSS61466.1"/>
    </source>
</evidence>
<protein>
    <submittedName>
        <fullName evidence="1">Uncharacterized protein</fullName>
    </submittedName>
</protein>
<dbReference type="Proteomes" id="UP000663671">
    <property type="component" value="Chromosome 5"/>
</dbReference>
<proteinExistence type="predicted"/>
<gene>
    <name evidence="1" type="ORF">I7I51_03641</name>
</gene>
<dbReference type="EMBL" id="CP069111">
    <property type="protein sequence ID" value="QSS61466.1"/>
    <property type="molecule type" value="Genomic_DNA"/>
</dbReference>
<dbReference type="AlphaFoldDB" id="A0A8A1M4M5"/>
<sequence length="130" mass="14378">MSALAPELFPQSMAHEGAERLWKIIIYTEVKLEIRAVISSFNSGMRTGAGYGQVDTIQIAVKREPVKVDADGENSQNGHIINNNCSPLELEHLEKESAAVASSFTPSRVTAHIPFSEMKRLFHSNNLSIR</sequence>
<name>A0A8A1M4M5_AJECA</name>
<reference evidence="1" key="1">
    <citation type="submission" date="2021-01" db="EMBL/GenBank/DDBJ databases">
        <title>Chromosome-level genome assembly of a human fungal pathogen reveals clustering of transcriptionally co-regulated genes.</title>
        <authorList>
            <person name="Voorhies M."/>
            <person name="Cohen S."/>
            <person name="Shea T.P."/>
            <person name="Petrus S."/>
            <person name="Munoz J.F."/>
            <person name="Poplawski S."/>
            <person name="Goldman W.E."/>
            <person name="Michael T."/>
            <person name="Cuomo C.A."/>
            <person name="Sil A."/>
            <person name="Beyhan S."/>
        </authorList>
    </citation>
    <scope>NUCLEOTIDE SEQUENCE</scope>
    <source>
        <strain evidence="1">WU24</strain>
    </source>
</reference>
<organism evidence="1 2">
    <name type="scientific">Ajellomyces capsulatus</name>
    <name type="common">Darling's disease fungus</name>
    <name type="synonym">Histoplasma capsulatum</name>
    <dbReference type="NCBI Taxonomy" id="5037"/>
    <lineage>
        <taxon>Eukaryota</taxon>
        <taxon>Fungi</taxon>
        <taxon>Dikarya</taxon>
        <taxon>Ascomycota</taxon>
        <taxon>Pezizomycotina</taxon>
        <taxon>Eurotiomycetes</taxon>
        <taxon>Eurotiomycetidae</taxon>
        <taxon>Onygenales</taxon>
        <taxon>Ajellomycetaceae</taxon>
        <taxon>Histoplasma</taxon>
    </lineage>
</organism>